<reference evidence="2 3" key="1">
    <citation type="submission" date="2018-09" db="EMBL/GenBank/DDBJ databases">
        <authorList>
            <person name="Zhu H."/>
        </authorList>
    </citation>
    <scope>NUCLEOTIDE SEQUENCE [LARGE SCALE GENOMIC DNA]</scope>
    <source>
        <strain evidence="2 3">K2R01-6</strain>
    </source>
</reference>
<dbReference type="Proteomes" id="UP000286100">
    <property type="component" value="Unassembled WGS sequence"/>
</dbReference>
<dbReference type="SUPFAM" id="SSF52317">
    <property type="entry name" value="Class I glutamine amidotransferase-like"/>
    <property type="match status" value="1"/>
</dbReference>
<dbReference type="Gene3D" id="3.40.50.880">
    <property type="match status" value="1"/>
</dbReference>
<name>A0A418WNB5_9SPHN</name>
<evidence type="ECO:0000259" key="1">
    <source>
        <dbReference type="Pfam" id="PF01965"/>
    </source>
</evidence>
<dbReference type="Pfam" id="PF01965">
    <property type="entry name" value="DJ-1_PfpI"/>
    <property type="match status" value="1"/>
</dbReference>
<dbReference type="InterPro" id="IPR002818">
    <property type="entry name" value="DJ-1/PfpI"/>
</dbReference>
<dbReference type="InterPro" id="IPR029062">
    <property type="entry name" value="Class_I_gatase-like"/>
</dbReference>
<evidence type="ECO:0000313" key="2">
    <source>
        <dbReference type="EMBL" id="RJF91491.1"/>
    </source>
</evidence>
<comment type="caution">
    <text evidence="2">The sequence shown here is derived from an EMBL/GenBank/DDBJ whole genome shotgun (WGS) entry which is preliminary data.</text>
</comment>
<organism evidence="2 3">
    <name type="scientific">Sphingomonas cavernae</name>
    <dbReference type="NCBI Taxonomy" id="2320861"/>
    <lineage>
        <taxon>Bacteria</taxon>
        <taxon>Pseudomonadati</taxon>
        <taxon>Pseudomonadota</taxon>
        <taxon>Alphaproteobacteria</taxon>
        <taxon>Sphingomonadales</taxon>
        <taxon>Sphingomonadaceae</taxon>
        <taxon>Sphingomonas</taxon>
    </lineage>
</organism>
<dbReference type="PANTHER" id="PTHR43130:SF2">
    <property type="entry name" value="DJ-1_PFPI DOMAIN-CONTAINING PROTEIN"/>
    <property type="match status" value="1"/>
</dbReference>
<protein>
    <submittedName>
        <fullName evidence="2">DJ-1/PfpI family protein</fullName>
    </submittedName>
</protein>
<dbReference type="CDD" id="cd03139">
    <property type="entry name" value="GATase1_PfpI_2"/>
    <property type="match status" value="1"/>
</dbReference>
<evidence type="ECO:0000313" key="3">
    <source>
        <dbReference type="Proteomes" id="UP000286100"/>
    </source>
</evidence>
<accession>A0A418WNB5</accession>
<proteinExistence type="predicted"/>
<dbReference type="EMBL" id="QYUM01000003">
    <property type="protein sequence ID" value="RJF91491.1"/>
    <property type="molecule type" value="Genomic_DNA"/>
</dbReference>
<dbReference type="PANTHER" id="PTHR43130">
    <property type="entry name" value="ARAC-FAMILY TRANSCRIPTIONAL REGULATOR"/>
    <property type="match status" value="1"/>
</dbReference>
<dbReference type="GO" id="GO:0006355">
    <property type="term" value="P:regulation of DNA-templated transcription"/>
    <property type="evidence" value="ECO:0007669"/>
    <property type="project" value="TreeGrafter"/>
</dbReference>
<dbReference type="InterPro" id="IPR052158">
    <property type="entry name" value="INH-QAR"/>
</dbReference>
<gene>
    <name evidence="2" type="ORF">D3876_09715</name>
</gene>
<sequence length="245" mass="26140">MTSPGCINISPKSTEGQPMHVVFLIYPNVTQLDFTGPAQVLSRLPNARVDYAWKTREPVLTDSGFSVLPTATLAEVTHADILCVPGGIGCTDVMEDEEIVAWLAETGAASTWVTSVCTGSLILAAAGLLTGYRATCHWAWHDYLALFGAEPVRQRVVFDRSRVTGGGVTAGIDFGFALMATIAGEEHARMVQLGLEYDPAPPFDSGAPDKATPETVARLSTLFAGQGNDRDARIRAVAERSKETA</sequence>
<keyword evidence="3" id="KW-1185">Reference proteome</keyword>
<dbReference type="AlphaFoldDB" id="A0A418WNB5"/>
<feature type="domain" description="DJ-1/PfpI" evidence="1">
    <location>
        <begin position="20"/>
        <end position="180"/>
    </location>
</feature>
<dbReference type="OrthoDB" id="186587at2"/>